<gene>
    <name evidence="5" type="ORF">DJ019_10770</name>
</gene>
<evidence type="ECO:0000313" key="6">
    <source>
        <dbReference type="Proteomes" id="UP000249524"/>
    </source>
</evidence>
<dbReference type="SUPFAM" id="SSF53335">
    <property type="entry name" value="S-adenosyl-L-methionine-dependent methyltransferases"/>
    <property type="match status" value="2"/>
</dbReference>
<dbReference type="InterPro" id="IPR046977">
    <property type="entry name" value="RsmC/RlmG"/>
</dbReference>
<dbReference type="GO" id="GO:0008757">
    <property type="term" value="F:S-adenosylmethionine-dependent methyltransferase activity"/>
    <property type="evidence" value="ECO:0007669"/>
    <property type="project" value="InterPro"/>
</dbReference>
<dbReference type="InterPro" id="IPR029063">
    <property type="entry name" value="SAM-dependent_MTases_sf"/>
</dbReference>
<dbReference type="CDD" id="cd02440">
    <property type="entry name" value="AdoMet_MTases"/>
    <property type="match status" value="1"/>
</dbReference>
<feature type="domain" description="Methyltransferase small" evidence="4">
    <location>
        <begin position="135"/>
        <end position="300"/>
    </location>
</feature>
<dbReference type="AlphaFoldDB" id="A0A328BFV0"/>
<keyword evidence="3" id="KW-0949">S-adenosyl-L-methionine</keyword>
<evidence type="ECO:0000259" key="4">
    <source>
        <dbReference type="Pfam" id="PF05175"/>
    </source>
</evidence>
<dbReference type="Proteomes" id="UP000249524">
    <property type="component" value="Unassembled WGS sequence"/>
</dbReference>
<comment type="caution">
    <text evidence="5">The sequence shown here is derived from an EMBL/GenBank/DDBJ whole genome shotgun (WGS) entry which is preliminary data.</text>
</comment>
<keyword evidence="6" id="KW-1185">Reference proteome</keyword>
<keyword evidence="1 5" id="KW-0489">Methyltransferase</keyword>
<reference evidence="5 6" key="1">
    <citation type="submission" date="2018-05" db="EMBL/GenBank/DDBJ databases">
        <authorList>
            <person name="Lanie J.A."/>
            <person name="Ng W.-L."/>
            <person name="Kazmierczak K.M."/>
            <person name="Andrzejewski T.M."/>
            <person name="Davidsen T.M."/>
            <person name="Wayne K.J."/>
            <person name="Tettelin H."/>
            <person name="Glass J.I."/>
            <person name="Rusch D."/>
            <person name="Podicherti R."/>
            <person name="Tsui H.-C.T."/>
            <person name="Winkler M.E."/>
        </authorList>
    </citation>
    <scope>NUCLEOTIDE SEQUENCE [LARGE SCALE GENOMIC DNA]</scope>
    <source>
        <strain evidence="5 6">BUT-10</strain>
    </source>
</reference>
<keyword evidence="2 5" id="KW-0808">Transferase</keyword>
<dbReference type="Pfam" id="PF05175">
    <property type="entry name" value="MTS"/>
    <property type="match status" value="1"/>
</dbReference>
<sequence>MTRILLYGAPAHGLVEIPPGAVQVSPLSPGSEDLAAQPDASADRILVLAPGGTIERDHVLAQALRVLKPGAPLLAFAPKDKGGGRLKKALERFGCAVVEDARRHHRFCNVVRPDQPREIDQAIAAGAPRVVPALGVWSQPGVFSWDRLDPGSAQLLGLLPPLAGRGADLGCGVGLLAARVLASPAVTALACVDVDRRAVECARHNLDDPRVTVLWADVRRIVGEAGLSDLDFVVMNPPFHDGGTEDRNLGVAFVQAAAAMLRKGGVCWLVANRHLPYEAALAEAFSAVTVRSDAGGYKVIEARR</sequence>
<evidence type="ECO:0000256" key="2">
    <source>
        <dbReference type="ARBA" id="ARBA00022679"/>
    </source>
</evidence>
<evidence type="ECO:0000256" key="1">
    <source>
        <dbReference type="ARBA" id="ARBA00022603"/>
    </source>
</evidence>
<accession>A0A328BFV0</accession>
<evidence type="ECO:0000256" key="3">
    <source>
        <dbReference type="ARBA" id="ARBA00022691"/>
    </source>
</evidence>
<proteinExistence type="predicted"/>
<dbReference type="RefSeq" id="WP_111276037.1">
    <property type="nucleotide sequence ID" value="NZ_QFYS01000004.1"/>
</dbReference>
<dbReference type="PANTHER" id="PTHR47816">
    <property type="entry name" value="RIBOSOMAL RNA SMALL SUBUNIT METHYLTRANSFERASE C"/>
    <property type="match status" value="1"/>
</dbReference>
<evidence type="ECO:0000313" key="5">
    <source>
        <dbReference type="EMBL" id="RAK65441.1"/>
    </source>
</evidence>
<name>A0A328BFV0_9CAUL</name>
<dbReference type="EMBL" id="QFYS01000004">
    <property type="protein sequence ID" value="RAK65441.1"/>
    <property type="molecule type" value="Genomic_DNA"/>
</dbReference>
<dbReference type="GO" id="GO:0032259">
    <property type="term" value="P:methylation"/>
    <property type="evidence" value="ECO:0007669"/>
    <property type="project" value="UniProtKB-KW"/>
</dbReference>
<protein>
    <submittedName>
        <fullName evidence="5">Methyltransferase</fullName>
    </submittedName>
</protein>
<dbReference type="InterPro" id="IPR007848">
    <property type="entry name" value="Small_mtfrase_dom"/>
</dbReference>
<dbReference type="OrthoDB" id="9816072at2"/>
<dbReference type="PANTHER" id="PTHR47816:SF4">
    <property type="entry name" value="RIBOSOMAL RNA SMALL SUBUNIT METHYLTRANSFERASE C"/>
    <property type="match status" value="1"/>
</dbReference>
<organism evidence="5 6">
    <name type="scientific">Phenylobacterium kunshanense</name>
    <dbReference type="NCBI Taxonomy" id="1445034"/>
    <lineage>
        <taxon>Bacteria</taxon>
        <taxon>Pseudomonadati</taxon>
        <taxon>Pseudomonadota</taxon>
        <taxon>Alphaproteobacteria</taxon>
        <taxon>Caulobacterales</taxon>
        <taxon>Caulobacteraceae</taxon>
        <taxon>Phenylobacterium</taxon>
    </lineage>
</organism>
<dbReference type="Gene3D" id="3.40.50.150">
    <property type="entry name" value="Vaccinia Virus protein VP39"/>
    <property type="match status" value="1"/>
</dbReference>